<sequence length="63" mass="7093">MSDGGIACCPECGTPVKHTYHIIAMDWIQFISHSWECQICRMIFPDELVVPATQSPPLTSRDE</sequence>
<dbReference type="AlphaFoldDB" id="A0A0F9HGS8"/>
<protein>
    <submittedName>
        <fullName evidence="1">Uncharacterized protein</fullName>
    </submittedName>
</protein>
<comment type="caution">
    <text evidence="1">The sequence shown here is derived from an EMBL/GenBank/DDBJ whole genome shotgun (WGS) entry which is preliminary data.</text>
</comment>
<dbReference type="EMBL" id="LAZR01015163">
    <property type="protein sequence ID" value="KKM14357.1"/>
    <property type="molecule type" value="Genomic_DNA"/>
</dbReference>
<gene>
    <name evidence="1" type="ORF">LCGC14_1706950</name>
</gene>
<organism evidence="1">
    <name type="scientific">marine sediment metagenome</name>
    <dbReference type="NCBI Taxonomy" id="412755"/>
    <lineage>
        <taxon>unclassified sequences</taxon>
        <taxon>metagenomes</taxon>
        <taxon>ecological metagenomes</taxon>
    </lineage>
</organism>
<reference evidence="1" key="1">
    <citation type="journal article" date="2015" name="Nature">
        <title>Complex archaea that bridge the gap between prokaryotes and eukaryotes.</title>
        <authorList>
            <person name="Spang A."/>
            <person name="Saw J.H."/>
            <person name="Jorgensen S.L."/>
            <person name="Zaremba-Niedzwiedzka K."/>
            <person name="Martijn J."/>
            <person name="Lind A.E."/>
            <person name="van Eijk R."/>
            <person name="Schleper C."/>
            <person name="Guy L."/>
            <person name="Ettema T.J."/>
        </authorList>
    </citation>
    <scope>NUCLEOTIDE SEQUENCE</scope>
</reference>
<evidence type="ECO:0000313" key="1">
    <source>
        <dbReference type="EMBL" id="KKM14357.1"/>
    </source>
</evidence>
<accession>A0A0F9HGS8</accession>
<name>A0A0F9HGS8_9ZZZZ</name>
<proteinExistence type="predicted"/>